<proteinExistence type="predicted"/>
<dbReference type="InterPro" id="IPR014030">
    <property type="entry name" value="Ketoacyl_synth_N"/>
</dbReference>
<dbReference type="OrthoDB" id="4571618at2"/>
<dbReference type="PANTHER" id="PTHR43775:SF37">
    <property type="entry name" value="SI:DKEY-61P9.11"/>
    <property type="match status" value="1"/>
</dbReference>
<name>A0A4D4KZQ7_STRVO</name>
<comment type="caution">
    <text evidence="4">The sequence shown here is derived from an EMBL/GenBank/DDBJ whole genome shotgun (WGS) entry which is preliminary data.</text>
</comment>
<evidence type="ECO:0000313" key="5">
    <source>
        <dbReference type="Proteomes" id="UP000301309"/>
    </source>
</evidence>
<dbReference type="PANTHER" id="PTHR43775">
    <property type="entry name" value="FATTY ACID SYNTHASE"/>
    <property type="match status" value="1"/>
</dbReference>
<dbReference type="GO" id="GO:0006633">
    <property type="term" value="P:fatty acid biosynthetic process"/>
    <property type="evidence" value="ECO:0007669"/>
    <property type="project" value="TreeGrafter"/>
</dbReference>
<protein>
    <recommendedName>
        <fullName evidence="3">Beta-ketoacyl synthase-like N-terminal domain-containing protein</fullName>
    </recommendedName>
</protein>
<dbReference type="GO" id="GO:0004312">
    <property type="term" value="F:fatty acid synthase activity"/>
    <property type="evidence" value="ECO:0007669"/>
    <property type="project" value="TreeGrafter"/>
</dbReference>
<sequence>MTTVGLPEETLAGGAVDPDTAIAVIGVSCRFPRAESPQRLWELLASGESAVTEVPPDRWTGPASHEAPRWGAFLDRPADFDAGFFGLSPARRLSSTRSSDSYWNWAGKPLRTPAWSPARSAAADWAHSSA</sequence>
<dbReference type="SUPFAM" id="SSF53901">
    <property type="entry name" value="Thiolase-like"/>
    <property type="match status" value="1"/>
</dbReference>
<dbReference type="EMBL" id="BJHW01000001">
    <property type="protein sequence ID" value="GDY52030.1"/>
    <property type="molecule type" value="Genomic_DNA"/>
</dbReference>
<dbReference type="Gene3D" id="3.40.47.10">
    <property type="match status" value="1"/>
</dbReference>
<keyword evidence="1" id="KW-0596">Phosphopantetheine</keyword>
<reference evidence="4 5" key="1">
    <citation type="journal article" date="2020" name="Int. J. Syst. Evol. Microbiol.">
        <title>Reclassification of Streptomyces castelarensis and Streptomyces sporoclivatus as later heterotypic synonyms of Streptomyces antimycoticus.</title>
        <authorList>
            <person name="Komaki H."/>
            <person name="Tamura T."/>
        </authorList>
    </citation>
    <scope>NUCLEOTIDE SEQUENCE [LARGE SCALE GENOMIC DNA]</scope>
    <source>
        <strain evidence="4 5">NBRC 13459</strain>
    </source>
</reference>
<evidence type="ECO:0000256" key="1">
    <source>
        <dbReference type="ARBA" id="ARBA00022450"/>
    </source>
</evidence>
<dbReference type="Pfam" id="PF00109">
    <property type="entry name" value="ketoacyl-synt"/>
    <property type="match status" value="1"/>
</dbReference>
<evidence type="ECO:0000256" key="2">
    <source>
        <dbReference type="ARBA" id="ARBA00022553"/>
    </source>
</evidence>
<accession>A0A4D4KZQ7</accession>
<evidence type="ECO:0000259" key="3">
    <source>
        <dbReference type="Pfam" id="PF00109"/>
    </source>
</evidence>
<keyword evidence="2" id="KW-0597">Phosphoprotein</keyword>
<keyword evidence="5" id="KW-1185">Reference proteome</keyword>
<dbReference type="AlphaFoldDB" id="A0A4D4KZQ7"/>
<gene>
    <name evidence="4" type="ORF">SVIO_026530</name>
</gene>
<dbReference type="InterPro" id="IPR016039">
    <property type="entry name" value="Thiolase-like"/>
</dbReference>
<feature type="domain" description="Beta-ketoacyl synthase-like N-terminal" evidence="3">
    <location>
        <begin position="21"/>
        <end position="91"/>
    </location>
</feature>
<dbReference type="InterPro" id="IPR050091">
    <property type="entry name" value="PKS_NRPS_Biosynth_Enz"/>
</dbReference>
<organism evidence="4 5">
    <name type="scientific">Streptomyces violaceusniger</name>
    <dbReference type="NCBI Taxonomy" id="68280"/>
    <lineage>
        <taxon>Bacteria</taxon>
        <taxon>Bacillati</taxon>
        <taxon>Actinomycetota</taxon>
        <taxon>Actinomycetes</taxon>
        <taxon>Kitasatosporales</taxon>
        <taxon>Streptomycetaceae</taxon>
        <taxon>Streptomyces</taxon>
        <taxon>Streptomyces violaceusniger group</taxon>
    </lineage>
</organism>
<evidence type="ECO:0000313" key="4">
    <source>
        <dbReference type="EMBL" id="GDY52030.1"/>
    </source>
</evidence>
<dbReference type="Proteomes" id="UP000301309">
    <property type="component" value="Unassembled WGS sequence"/>
</dbReference>